<evidence type="ECO:0000313" key="2">
    <source>
        <dbReference type="Proteomes" id="UP000789759"/>
    </source>
</evidence>
<protein>
    <submittedName>
        <fullName evidence="1">19537_t:CDS:1</fullName>
    </submittedName>
</protein>
<name>A0A9N9DLI2_9GLOM</name>
<proteinExistence type="predicted"/>
<sequence length="76" mass="8621">MYNLNIFKRKRQNRKFILSSILSCSLNSSSINNSSHLLITVFQLAFEEVLLFLSPLVSVSLEVEETIGTGLTEEEK</sequence>
<keyword evidence="2" id="KW-1185">Reference proteome</keyword>
<dbReference type="EMBL" id="CAJVQA010006578">
    <property type="protein sequence ID" value="CAG8642820.1"/>
    <property type="molecule type" value="Genomic_DNA"/>
</dbReference>
<organism evidence="1 2">
    <name type="scientific">Cetraspora pellucida</name>
    <dbReference type="NCBI Taxonomy" id="1433469"/>
    <lineage>
        <taxon>Eukaryota</taxon>
        <taxon>Fungi</taxon>
        <taxon>Fungi incertae sedis</taxon>
        <taxon>Mucoromycota</taxon>
        <taxon>Glomeromycotina</taxon>
        <taxon>Glomeromycetes</taxon>
        <taxon>Diversisporales</taxon>
        <taxon>Gigasporaceae</taxon>
        <taxon>Cetraspora</taxon>
    </lineage>
</organism>
<evidence type="ECO:0000313" key="1">
    <source>
        <dbReference type="EMBL" id="CAG8642820.1"/>
    </source>
</evidence>
<accession>A0A9N9DLI2</accession>
<comment type="caution">
    <text evidence="1">The sequence shown here is derived from an EMBL/GenBank/DDBJ whole genome shotgun (WGS) entry which is preliminary data.</text>
</comment>
<dbReference type="AlphaFoldDB" id="A0A9N9DLI2"/>
<gene>
    <name evidence="1" type="ORF">CPELLU_LOCUS8938</name>
</gene>
<reference evidence="1" key="1">
    <citation type="submission" date="2021-06" db="EMBL/GenBank/DDBJ databases">
        <authorList>
            <person name="Kallberg Y."/>
            <person name="Tangrot J."/>
            <person name="Rosling A."/>
        </authorList>
    </citation>
    <scope>NUCLEOTIDE SEQUENCE</scope>
    <source>
        <strain evidence="1">FL966</strain>
    </source>
</reference>
<dbReference type="Proteomes" id="UP000789759">
    <property type="component" value="Unassembled WGS sequence"/>
</dbReference>